<comment type="caution">
    <text evidence="10">The sequence shown here is derived from an EMBL/GenBank/DDBJ whole genome shotgun (WGS) entry which is preliminary data.</text>
</comment>
<feature type="binding site" evidence="6">
    <location>
        <position position="336"/>
    </location>
    <ligand>
        <name>a divalent metal cation</name>
        <dbReference type="ChEBI" id="CHEBI:60240"/>
        <label>1</label>
    </ligand>
</feature>
<dbReference type="InterPro" id="IPR002467">
    <property type="entry name" value="Pept_M24A_MAP1"/>
</dbReference>
<dbReference type="InterPro" id="IPR001714">
    <property type="entry name" value="Pept_M24_MAP"/>
</dbReference>
<accession>A0ABV2TL25</accession>
<comment type="subunit">
    <text evidence="6">Monomer.</text>
</comment>
<evidence type="ECO:0000313" key="11">
    <source>
        <dbReference type="Proteomes" id="UP001549691"/>
    </source>
</evidence>
<evidence type="ECO:0000259" key="9">
    <source>
        <dbReference type="Pfam" id="PF00557"/>
    </source>
</evidence>
<evidence type="ECO:0000256" key="1">
    <source>
        <dbReference type="ARBA" id="ARBA00002521"/>
    </source>
</evidence>
<evidence type="ECO:0000256" key="8">
    <source>
        <dbReference type="SAM" id="MobiDB-lite"/>
    </source>
</evidence>
<dbReference type="SUPFAM" id="SSF55920">
    <property type="entry name" value="Creatinase/aminopeptidase"/>
    <property type="match status" value="1"/>
</dbReference>
<reference evidence="10 11" key="1">
    <citation type="submission" date="2024-07" db="EMBL/GenBank/DDBJ databases">
        <title>Uliginosibacterium flavum JJ3220;KACC:17644.</title>
        <authorList>
            <person name="Kim M.K."/>
        </authorList>
    </citation>
    <scope>NUCLEOTIDE SEQUENCE [LARGE SCALE GENOMIC DNA]</scope>
    <source>
        <strain evidence="10 11">KACC:17644</strain>
    </source>
</reference>
<feature type="region of interest" description="Disordered" evidence="8">
    <location>
        <begin position="1"/>
        <end position="39"/>
    </location>
</feature>
<keyword evidence="2 6" id="KW-0031">Aminopeptidase</keyword>
<feature type="binding site" evidence="6">
    <location>
        <position position="279"/>
    </location>
    <ligand>
        <name>substrate</name>
    </ligand>
</feature>
<dbReference type="NCBIfam" id="TIGR00500">
    <property type="entry name" value="met_pdase_I"/>
    <property type="match status" value="1"/>
</dbReference>
<evidence type="ECO:0000256" key="3">
    <source>
        <dbReference type="ARBA" id="ARBA00022670"/>
    </source>
</evidence>
<dbReference type="PRINTS" id="PR00599">
    <property type="entry name" value="MAPEPTIDASE"/>
</dbReference>
<feature type="binding site" evidence="6">
    <location>
        <position position="272"/>
    </location>
    <ligand>
        <name>a divalent metal cation</name>
        <dbReference type="ChEBI" id="CHEBI:60240"/>
        <label>2</label>
        <note>catalytic</note>
    </ligand>
</feature>
<comment type="similarity">
    <text evidence="6">Belongs to the peptidase M24A family. Methionine aminopeptidase type 1 subfamily.</text>
</comment>
<comment type="catalytic activity">
    <reaction evidence="6 7">
        <text>Release of N-terminal amino acids, preferentially methionine, from peptides and arylamides.</text>
        <dbReference type="EC" id="3.4.11.18"/>
    </reaction>
</comment>
<keyword evidence="3 6" id="KW-0645">Protease</keyword>
<evidence type="ECO:0000256" key="5">
    <source>
        <dbReference type="ARBA" id="ARBA00022801"/>
    </source>
</evidence>
<keyword evidence="11" id="KW-1185">Reference proteome</keyword>
<keyword evidence="5 6" id="KW-0378">Hydrolase</keyword>
<dbReference type="CDD" id="cd01086">
    <property type="entry name" value="MetAP1"/>
    <property type="match status" value="1"/>
</dbReference>
<dbReference type="Proteomes" id="UP001549691">
    <property type="component" value="Unassembled WGS sequence"/>
</dbReference>
<evidence type="ECO:0000256" key="4">
    <source>
        <dbReference type="ARBA" id="ARBA00022723"/>
    </source>
</evidence>
<sequence>MIIAARRPLPQATAATNSRQEPQIDNERRKKQHVAEPHRTDLFKQPRCTAKPGAALQPPLRPPCKTSADVSNPHLPAPPFCDSLAASPNAAQTRTNSMSIVIKTAEDIEKMRIAGRLASEVLDYITPFVQADVTTEELDRLCHDYQVNVQGCIPAPLNYAPPGYQPYPKSICTSINHQVCHGVPGKKALKKGDIVNLDITVIKDGLHGDTSRMFVVGEASIQAKRLCQVTLECLWLGIAQVRPGARLGDIGHAIQKHAEGAGFSVVREFCGHGIGHKFHEDPQVVHYGRPGTGIEIKEGMIFTIEPMINAGKAAISELPDGWTIITKDRSLSAQWEHTILVTADGAEVLTYSAGAPAAPDWFAGKPIIIPTYPPIG</sequence>
<dbReference type="Pfam" id="PF00557">
    <property type="entry name" value="Peptidase_M24"/>
    <property type="match status" value="1"/>
</dbReference>
<dbReference type="EC" id="3.4.11.18" evidence="6 7"/>
<dbReference type="InterPro" id="IPR000994">
    <property type="entry name" value="Pept_M24"/>
</dbReference>
<feature type="binding site" evidence="6">
    <location>
        <position position="198"/>
    </location>
    <ligand>
        <name>a divalent metal cation</name>
        <dbReference type="ChEBI" id="CHEBI:60240"/>
        <label>1</label>
    </ligand>
</feature>
<comment type="function">
    <text evidence="1 6">Removes the N-terminal methionine from nascent proteins. The N-terminal methionine is often cleaved when the second residue in the primary sequence is small and uncharged (Met-Ala-, Cys, Gly, Pro, Ser, Thr, or Val). Requires deformylation of the N(alpha)-formylated initiator methionine before it can be hydrolyzed.</text>
</comment>
<feature type="compositionally biased region" description="Polar residues" evidence="8">
    <location>
        <begin position="13"/>
        <end position="23"/>
    </location>
</feature>
<keyword evidence="4 6" id="KW-0479">Metal-binding</keyword>
<comment type="cofactor">
    <cofactor evidence="6">
        <name>Co(2+)</name>
        <dbReference type="ChEBI" id="CHEBI:48828"/>
    </cofactor>
    <cofactor evidence="6">
        <name>Zn(2+)</name>
        <dbReference type="ChEBI" id="CHEBI:29105"/>
    </cofactor>
    <cofactor evidence="6">
        <name>Mn(2+)</name>
        <dbReference type="ChEBI" id="CHEBI:29035"/>
    </cofactor>
    <cofactor evidence="6">
        <name>Fe(2+)</name>
        <dbReference type="ChEBI" id="CHEBI:29033"/>
    </cofactor>
    <text evidence="6">Binds 2 divalent metal cations per subunit. Has a high-affinity and a low affinity metal-binding site. The true nature of the physiological cofactor is under debate. The enzyme is active with cobalt, zinc, manganese or divalent iron ions. Most likely, methionine aminopeptidases function as mononuclear Fe(2+)-metalloproteases under physiological conditions, and the catalytically relevant metal-binding site has been assigned to the histidine-containing high-affinity site.</text>
</comment>
<dbReference type="Gene3D" id="3.90.230.10">
    <property type="entry name" value="Creatinase/methionine aminopeptidase superfamily"/>
    <property type="match status" value="1"/>
</dbReference>
<name>A0ABV2TL25_9RHOO</name>
<dbReference type="RefSeq" id="WP_354601064.1">
    <property type="nucleotide sequence ID" value="NZ_JBEWZI010000009.1"/>
</dbReference>
<evidence type="ECO:0000313" key="10">
    <source>
        <dbReference type="EMBL" id="MET7014609.1"/>
    </source>
</evidence>
<protein>
    <recommendedName>
        <fullName evidence="6 7">Methionine aminopeptidase</fullName>
        <shortName evidence="6">MAP</shortName>
        <shortName evidence="6">MetAP</shortName>
        <ecNumber evidence="6 7">3.4.11.18</ecNumber>
    </recommendedName>
    <alternativeName>
        <fullName evidence="6">Peptidase M</fullName>
    </alternativeName>
</protein>
<feature type="binding site" evidence="6">
    <location>
        <position position="209"/>
    </location>
    <ligand>
        <name>a divalent metal cation</name>
        <dbReference type="ChEBI" id="CHEBI:60240"/>
        <label>1</label>
    </ligand>
</feature>
<organism evidence="10 11">
    <name type="scientific">Uliginosibacterium flavum</name>
    <dbReference type="NCBI Taxonomy" id="1396831"/>
    <lineage>
        <taxon>Bacteria</taxon>
        <taxon>Pseudomonadati</taxon>
        <taxon>Pseudomonadota</taxon>
        <taxon>Betaproteobacteria</taxon>
        <taxon>Rhodocyclales</taxon>
        <taxon>Zoogloeaceae</taxon>
        <taxon>Uliginosibacterium</taxon>
    </lineage>
</organism>
<dbReference type="HAMAP" id="MF_01974">
    <property type="entry name" value="MetAP_1"/>
    <property type="match status" value="1"/>
</dbReference>
<feature type="binding site" evidence="6">
    <location>
        <position position="181"/>
    </location>
    <ligand>
        <name>substrate</name>
    </ligand>
</feature>
<dbReference type="PROSITE" id="PS00680">
    <property type="entry name" value="MAP_1"/>
    <property type="match status" value="1"/>
</dbReference>
<evidence type="ECO:0000256" key="2">
    <source>
        <dbReference type="ARBA" id="ARBA00022438"/>
    </source>
</evidence>
<feature type="domain" description="Peptidase M24" evidence="9">
    <location>
        <begin position="109"/>
        <end position="343"/>
    </location>
</feature>
<feature type="region of interest" description="Disordered" evidence="8">
    <location>
        <begin position="49"/>
        <end position="68"/>
    </location>
</feature>
<gene>
    <name evidence="6 10" type="primary">map</name>
    <name evidence="10" type="ORF">ABXR19_10455</name>
</gene>
<dbReference type="GO" id="GO:0004239">
    <property type="term" value="F:initiator methionyl aminopeptidase activity"/>
    <property type="evidence" value="ECO:0007669"/>
    <property type="project" value="UniProtKB-EC"/>
</dbReference>
<dbReference type="NCBIfam" id="NF008970">
    <property type="entry name" value="PRK12318.1"/>
    <property type="match status" value="1"/>
</dbReference>
<feature type="binding site" evidence="6">
    <location>
        <position position="336"/>
    </location>
    <ligand>
        <name>a divalent metal cation</name>
        <dbReference type="ChEBI" id="CHEBI:60240"/>
        <label>2</label>
        <note>catalytic</note>
    </ligand>
</feature>
<feature type="binding site" evidence="6">
    <location>
        <position position="305"/>
    </location>
    <ligand>
        <name>a divalent metal cation</name>
        <dbReference type="ChEBI" id="CHEBI:60240"/>
        <label>2</label>
        <note>catalytic</note>
    </ligand>
</feature>
<dbReference type="PANTHER" id="PTHR43330">
    <property type="entry name" value="METHIONINE AMINOPEPTIDASE"/>
    <property type="match status" value="1"/>
</dbReference>
<dbReference type="InterPro" id="IPR036005">
    <property type="entry name" value="Creatinase/aminopeptidase-like"/>
</dbReference>
<feature type="compositionally biased region" description="Basic and acidic residues" evidence="8">
    <location>
        <begin position="25"/>
        <end position="39"/>
    </location>
</feature>
<proteinExistence type="inferred from homology"/>
<feature type="binding site" evidence="6">
    <location>
        <position position="209"/>
    </location>
    <ligand>
        <name>a divalent metal cation</name>
        <dbReference type="ChEBI" id="CHEBI:60240"/>
        <label>2</label>
        <note>catalytic</note>
    </ligand>
</feature>
<evidence type="ECO:0000256" key="6">
    <source>
        <dbReference type="HAMAP-Rule" id="MF_01974"/>
    </source>
</evidence>
<dbReference type="PANTHER" id="PTHR43330:SF27">
    <property type="entry name" value="METHIONINE AMINOPEPTIDASE"/>
    <property type="match status" value="1"/>
</dbReference>
<evidence type="ECO:0000256" key="7">
    <source>
        <dbReference type="RuleBase" id="RU003653"/>
    </source>
</evidence>
<dbReference type="EMBL" id="JBEWZI010000009">
    <property type="protein sequence ID" value="MET7014609.1"/>
    <property type="molecule type" value="Genomic_DNA"/>
</dbReference>